<dbReference type="AlphaFoldDB" id="A0A0F3PVL8"/>
<proteinExistence type="predicted"/>
<protein>
    <submittedName>
        <fullName evidence="1">Uncharacterized protein</fullName>
    </submittedName>
</protein>
<dbReference type="Proteomes" id="UP000033622">
    <property type="component" value="Unassembled WGS sequence"/>
</dbReference>
<comment type="caution">
    <text evidence="1">The sequence shown here is derived from an EMBL/GenBank/DDBJ whole genome shotgun (WGS) entry which is preliminary data.</text>
</comment>
<reference evidence="1 2" key="1">
    <citation type="submission" date="2015-01" db="EMBL/GenBank/DDBJ databases">
        <title>Genome Sequencing of Rickettsiales.</title>
        <authorList>
            <person name="Daugherty S.C."/>
            <person name="Su Q."/>
            <person name="Abolude K."/>
            <person name="Beier-Sexton M."/>
            <person name="Carlyon J.A."/>
            <person name="Carter R."/>
            <person name="Day N.P."/>
            <person name="Dumler S.J."/>
            <person name="Dyachenko V."/>
            <person name="Godinez A."/>
            <person name="Kurtti T.J."/>
            <person name="Lichay M."/>
            <person name="Mullins K.E."/>
            <person name="Ott S."/>
            <person name="Pappas-Brown V."/>
            <person name="Paris D.H."/>
            <person name="Patel P."/>
            <person name="Richards A.L."/>
            <person name="Sadzewicz L."/>
            <person name="Sears K."/>
            <person name="Seidman D."/>
            <person name="Sengamalay N."/>
            <person name="Stenos J."/>
            <person name="Tallon L.J."/>
            <person name="Vincent G."/>
            <person name="Fraser C.M."/>
            <person name="Munderloh U."/>
            <person name="Dunning-Hotopp J.C."/>
        </authorList>
    </citation>
    <scope>NUCLEOTIDE SEQUENCE [LARGE SCALE GENOMIC DNA]</scope>
    <source>
        <strain evidence="1 2">ApWI1</strain>
    </source>
</reference>
<evidence type="ECO:0000313" key="2">
    <source>
        <dbReference type="Proteomes" id="UP000033622"/>
    </source>
</evidence>
<dbReference type="PATRIC" id="fig|1359155.3.peg.737"/>
<dbReference type="EMBL" id="LAOF01000001">
    <property type="protein sequence ID" value="KJV84425.1"/>
    <property type="molecule type" value="Genomic_DNA"/>
</dbReference>
<accession>A0A0F3PVL8</accession>
<sequence>MSISKLLLNTLCSISMCITYGSLGIPRSYAITLIIKKEDQGY</sequence>
<organism evidence="1 2">
    <name type="scientific">Anaplasma phagocytophilum str. ApWI1</name>
    <dbReference type="NCBI Taxonomy" id="1359155"/>
    <lineage>
        <taxon>Bacteria</taxon>
        <taxon>Pseudomonadati</taxon>
        <taxon>Pseudomonadota</taxon>
        <taxon>Alphaproteobacteria</taxon>
        <taxon>Rickettsiales</taxon>
        <taxon>Anaplasmataceae</taxon>
        <taxon>Anaplasma</taxon>
        <taxon>phagocytophilum group</taxon>
    </lineage>
</organism>
<evidence type="ECO:0000313" key="1">
    <source>
        <dbReference type="EMBL" id="KJV84425.1"/>
    </source>
</evidence>
<name>A0A0F3PVL8_ANAPH</name>
<gene>
    <name evidence="1" type="ORF">APHWI1_0724</name>
</gene>